<evidence type="ECO:0000256" key="9">
    <source>
        <dbReference type="ARBA" id="ARBA00023242"/>
    </source>
</evidence>
<dbReference type="NCBIfam" id="TIGR00614">
    <property type="entry name" value="recQ_fam"/>
    <property type="match status" value="1"/>
</dbReference>
<dbReference type="EC" id="5.6.2.4" evidence="11"/>
<dbReference type="Pfam" id="PF00271">
    <property type="entry name" value="Helicase_C"/>
    <property type="match status" value="1"/>
</dbReference>
<comment type="catalytic activity">
    <reaction evidence="11">
        <text>ATP + H2O = ADP + phosphate + H(+)</text>
        <dbReference type="Rhea" id="RHEA:13065"/>
        <dbReference type="ChEBI" id="CHEBI:15377"/>
        <dbReference type="ChEBI" id="CHEBI:15378"/>
        <dbReference type="ChEBI" id="CHEBI:30616"/>
        <dbReference type="ChEBI" id="CHEBI:43474"/>
        <dbReference type="ChEBI" id="CHEBI:456216"/>
    </reaction>
</comment>
<dbReference type="GO" id="GO:0005524">
    <property type="term" value="F:ATP binding"/>
    <property type="evidence" value="ECO:0007669"/>
    <property type="project" value="UniProtKB-KW"/>
</dbReference>
<evidence type="ECO:0000256" key="11">
    <source>
        <dbReference type="RuleBase" id="RU364117"/>
    </source>
</evidence>
<dbReference type="PANTHER" id="PTHR13710">
    <property type="entry name" value="DNA HELICASE RECQ FAMILY MEMBER"/>
    <property type="match status" value="1"/>
</dbReference>
<dbReference type="GO" id="GO:0005694">
    <property type="term" value="C:chromosome"/>
    <property type="evidence" value="ECO:0007669"/>
    <property type="project" value="TreeGrafter"/>
</dbReference>
<evidence type="ECO:0000256" key="5">
    <source>
        <dbReference type="ARBA" id="ARBA00022806"/>
    </source>
</evidence>
<dbReference type="Pfam" id="PF09382">
    <property type="entry name" value="RQC"/>
    <property type="match status" value="1"/>
</dbReference>
<protein>
    <recommendedName>
        <fullName evidence="11">ATP-dependent DNA helicase</fullName>
        <ecNumber evidence="11">5.6.2.4</ecNumber>
    </recommendedName>
</protein>
<dbReference type="GO" id="GO:0016787">
    <property type="term" value="F:hydrolase activity"/>
    <property type="evidence" value="ECO:0007669"/>
    <property type="project" value="UniProtKB-KW"/>
</dbReference>
<feature type="domain" description="Helicase ATP-binding" evidence="13">
    <location>
        <begin position="232"/>
        <end position="411"/>
    </location>
</feature>
<sequence length="917" mass="101707">MITKRLNELKAAIAARSQAPSSGGSRVATPSHQPPPASYPTPSTDPIQRSRSDLPPSDPPSYSSSGPSAARPRTPVRRQPEAGPSRHVFVPSSPPPAFDDEDIAMAEAADEWDDAPHELVPSSTPPRAARPPQSSGNVIDSSAALAEFDDLDMAQVFSSPDRGPPPRHIPSSPRPADSSPLRGPALPSSQQNMAPTKTVKVDIKYSWSDEVQQKLRQVFKLPSFRENQREAINETLAGRDVFILMPTGGGKSLTYQLPAVCSGGKTKGVTFVISPLISLMNDQTRHLIKLNIPAIAYTGEMSTADKKIAHDELGRSKPYTKVVYVTPEMLTKGGRIKSIIRDLISRNQLARFVIDEAHCVSQWGHDFRSDYLRLGELRQDYPTVPIMALTATAPNKVQDDIIRVLGIKGCTKLAQSFNRPNLFYEIRPKAKNVLADIAGFIGTQGGGSSGIIYCSSREKCEVVARELRDTYKLRAWHYHAGMPNGDRKKIQEGWQDHKFEIIVATVAFGMGIDKPDSSFTTLFLAPWKATTKRQGELAVMAIPPSVFCSAFHMIDKDKDLDYAQKERQKEAMWSVIRFCDNRADCRRTAVLAFFNEKFNPALCRQTCDVCLNSEKDKLVRRDVTDGARQVIQMMQAFDRKDRITILNAATCFRGVSGAAAKRLDSNQYFGVGKDWTREDAERLIQAVLMDRGLSEFHTSNKAGWSNSYLMLGPDAKAYLNGHKKLVLDFEAEKSKGNKRKASDAQPRKVPKSQTLSRTGNKSKQLVSLEDEFDNSPWGDTDNDEDPIVDGDDDEIQLIDNPKKYKASTGAALRASGTNGASGAKEPKDVELEEALRKILERDEKGGQRKVVKTLLDRLVKEKPRDLAALQSTKGVSPALYKDSFPDPRKESFLLRWRRNERSRTDGILTDQHPLLLL</sequence>
<dbReference type="InterPro" id="IPR014001">
    <property type="entry name" value="Helicase_ATP-bd"/>
</dbReference>
<feature type="compositionally biased region" description="Polar residues" evidence="12">
    <location>
        <begin position="751"/>
        <end position="765"/>
    </location>
</feature>
<dbReference type="RefSeq" id="XP_062630826.1">
    <property type="nucleotide sequence ID" value="XM_062774843.1"/>
</dbReference>
<dbReference type="GeneID" id="87811478"/>
<evidence type="ECO:0000256" key="10">
    <source>
        <dbReference type="ARBA" id="ARBA00034617"/>
    </source>
</evidence>
<feature type="compositionally biased region" description="Acidic residues" evidence="12">
    <location>
        <begin position="780"/>
        <end position="796"/>
    </location>
</feature>
<dbReference type="InterPro" id="IPR018982">
    <property type="entry name" value="RQC_domain"/>
</dbReference>
<evidence type="ECO:0000259" key="13">
    <source>
        <dbReference type="PROSITE" id="PS51192"/>
    </source>
</evidence>
<dbReference type="SUPFAM" id="SSF46785">
    <property type="entry name" value="Winged helix' DNA-binding domain"/>
    <property type="match status" value="1"/>
</dbReference>
<comment type="similarity">
    <text evidence="2 11">Belongs to the helicase family. RecQ subfamily.</text>
</comment>
<evidence type="ECO:0000256" key="7">
    <source>
        <dbReference type="ARBA" id="ARBA00023125"/>
    </source>
</evidence>
<keyword evidence="16" id="KW-1185">Reference proteome</keyword>
<evidence type="ECO:0000313" key="15">
    <source>
        <dbReference type="EMBL" id="WOO84800.1"/>
    </source>
</evidence>
<dbReference type="GO" id="GO:0005737">
    <property type="term" value="C:cytoplasm"/>
    <property type="evidence" value="ECO:0007669"/>
    <property type="project" value="TreeGrafter"/>
</dbReference>
<dbReference type="SMART" id="SM00487">
    <property type="entry name" value="DEXDc"/>
    <property type="match status" value="1"/>
</dbReference>
<feature type="compositionally biased region" description="Polar residues" evidence="12">
    <location>
        <begin position="18"/>
        <end position="31"/>
    </location>
</feature>
<dbReference type="GO" id="GO:0006260">
    <property type="term" value="P:DNA replication"/>
    <property type="evidence" value="ECO:0007669"/>
    <property type="project" value="InterPro"/>
</dbReference>
<dbReference type="GO" id="GO:0000724">
    <property type="term" value="P:double-strand break repair via homologous recombination"/>
    <property type="evidence" value="ECO:0007669"/>
    <property type="project" value="TreeGrafter"/>
</dbReference>
<dbReference type="PROSITE" id="PS51192">
    <property type="entry name" value="HELICASE_ATP_BIND_1"/>
    <property type="match status" value="1"/>
</dbReference>
<evidence type="ECO:0000256" key="3">
    <source>
        <dbReference type="ARBA" id="ARBA00022741"/>
    </source>
</evidence>
<keyword evidence="6 11" id="KW-0067">ATP-binding</keyword>
<feature type="region of interest" description="Disordered" evidence="12">
    <location>
        <begin position="1"/>
        <end position="138"/>
    </location>
</feature>
<keyword evidence="9 11" id="KW-0539">Nucleus</keyword>
<dbReference type="InterPro" id="IPR011545">
    <property type="entry name" value="DEAD/DEAH_box_helicase_dom"/>
</dbReference>
<dbReference type="SMART" id="SM00956">
    <property type="entry name" value="RQC"/>
    <property type="match status" value="1"/>
</dbReference>
<dbReference type="InterPro" id="IPR001650">
    <property type="entry name" value="Helicase_C-like"/>
</dbReference>
<comment type="subcellular location">
    <subcellularLocation>
        <location evidence="1 11">Nucleus</location>
    </subcellularLocation>
</comment>
<dbReference type="InterPro" id="IPR027417">
    <property type="entry name" value="P-loop_NTPase"/>
</dbReference>
<dbReference type="InterPro" id="IPR036388">
    <property type="entry name" value="WH-like_DNA-bd_sf"/>
</dbReference>
<evidence type="ECO:0000259" key="14">
    <source>
        <dbReference type="PROSITE" id="PS51194"/>
    </source>
</evidence>
<keyword evidence="4 11" id="KW-0378">Hydrolase</keyword>
<feature type="compositionally biased region" description="Low complexity" evidence="12">
    <location>
        <begin position="60"/>
        <end position="73"/>
    </location>
</feature>
<keyword evidence="5 11" id="KW-0347">Helicase</keyword>
<reference evidence="15" key="1">
    <citation type="submission" date="2023-10" db="EMBL/GenBank/DDBJ databases">
        <authorList>
            <person name="Noh H."/>
        </authorList>
    </citation>
    <scope>NUCLEOTIDE SEQUENCE</scope>
    <source>
        <strain evidence="15">DUCC4014</strain>
    </source>
</reference>
<keyword evidence="3 11" id="KW-0547">Nucleotide-binding</keyword>
<dbReference type="EMBL" id="CP086719">
    <property type="protein sequence ID" value="WOO84800.1"/>
    <property type="molecule type" value="Genomic_DNA"/>
</dbReference>
<accession>A0AAF0YDJ0</accession>
<proteinExistence type="inferred from homology"/>
<dbReference type="InterPro" id="IPR036390">
    <property type="entry name" value="WH_DNA-bd_sf"/>
</dbReference>
<dbReference type="Gene3D" id="3.40.50.300">
    <property type="entry name" value="P-loop containing nucleotide triphosphate hydrolases"/>
    <property type="match status" value="2"/>
</dbReference>
<dbReference type="InterPro" id="IPR002464">
    <property type="entry name" value="DNA/RNA_helicase_DEAH_CS"/>
</dbReference>
<feature type="region of interest" description="Disordered" evidence="12">
    <location>
        <begin position="734"/>
        <end position="827"/>
    </location>
</feature>
<organism evidence="15 16">
    <name type="scientific">Vanrija pseudolonga</name>
    <dbReference type="NCBI Taxonomy" id="143232"/>
    <lineage>
        <taxon>Eukaryota</taxon>
        <taxon>Fungi</taxon>
        <taxon>Dikarya</taxon>
        <taxon>Basidiomycota</taxon>
        <taxon>Agaricomycotina</taxon>
        <taxon>Tremellomycetes</taxon>
        <taxon>Trichosporonales</taxon>
        <taxon>Trichosporonaceae</taxon>
        <taxon>Vanrija</taxon>
    </lineage>
</organism>
<keyword evidence="8" id="KW-0413">Isomerase</keyword>
<dbReference type="Proteomes" id="UP000827549">
    <property type="component" value="Chromosome 6"/>
</dbReference>
<dbReference type="GO" id="GO:0003677">
    <property type="term" value="F:DNA binding"/>
    <property type="evidence" value="ECO:0007669"/>
    <property type="project" value="UniProtKB-KW"/>
</dbReference>
<keyword evidence="7" id="KW-0238">DNA-binding</keyword>
<comment type="catalytic activity">
    <reaction evidence="10 11">
        <text>Couples ATP hydrolysis with the unwinding of duplex DNA by translocating in the 3'-5' direction.</text>
        <dbReference type="EC" id="5.6.2.4"/>
    </reaction>
</comment>
<dbReference type="Gene3D" id="1.10.10.10">
    <property type="entry name" value="Winged helix-like DNA-binding domain superfamily/Winged helix DNA-binding domain"/>
    <property type="match status" value="1"/>
</dbReference>
<dbReference type="PANTHER" id="PTHR13710:SF153">
    <property type="entry name" value="RECQ-LIKE DNA HELICASE BLM"/>
    <property type="match status" value="1"/>
</dbReference>
<dbReference type="GO" id="GO:0005634">
    <property type="term" value="C:nucleus"/>
    <property type="evidence" value="ECO:0007669"/>
    <property type="project" value="UniProtKB-SubCell"/>
</dbReference>
<feature type="region of interest" description="Disordered" evidence="12">
    <location>
        <begin position="155"/>
        <end position="197"/>
    </location>
</feature>
<dbReference type="SUPFAM" id="SSF52540">
    <property type="entry name" value="P-loop containing nucleoside triphosphate hydrolases"/>
    <property type="match status" value="2"/>
</dbReference>
<dbReference type="Pfam" id="PF16124">
    <property type="entry name" value="RecQ_Zn_bind"/>
    <property type="match status" value="1"/>
</dbReference>
<evidence type="ECO:0000313" key="16">
    <source>
        <dbReference type="Proteomes" id="UP000827549"/>
    </source>
</evidence>
<evidence type="ECO:0000256" key="8">
    <source>
        <dbReference type="ARBA" id="ARBA00023235"/>
    </source>
</evidence>
<feature type="compositionally biased region" description="Acidic residues" evidence="12">
    <location>
        <begin position="98"/>
        <end position="113"/>
    </location>
</feature>
<evidence type="ECO:0000256" key="12">
    <source>
        <dbReference type="SAM" id="MobiDB-lite"/>
    </source>
</evidence>
<name>A0AAF0YDJ0_9TREE</name>
<dbReference type="PROSITE" id="PS00690">
    <property type="entry name" value="DEAH_ATP_HELICASE"/>
    <property type="match status" value="1"/>
</dbReference>
<dbReference type="InterPro" id="IPR004589">
    <property type="entry name" value="DNA_helicase_ATP-dep_RecQ"/>
</dbReference>
<feature type="compositionally biased region" description="Basic and acidic residues" evidence="12">
    <location>
        <begin position="734"/>
        <end position="746"/>
    </location>
</feature>
<evidence type="ECO:0000256" key="1">
    <source>
        <dbReference type="ARBA" id="ARBA00004123"/>
    </source>
</evidence>
<feature type="domain" description="Helicase C-terminal" evidence="14">
    <location>
        <begin position="433"/>
        <end position="584"/>
    </location>
</feature>
<dbReference type="Pfam" id="PF00270">
    <property type="entry name" value="DEAD"/>
    <property type="match status" value="1"/>
</dbReference>
<dbReference type="FunFam" id="3.40.50.300:FF:001389">
    <property type="entry name" value="ATP-dependent DNA helicase RecQ"/>
    <property type="match status" value="1"/>
</dbReference>
<dbReference type="CDD" id="cd17920">
    <property type="entry name" value="DEXHc_RecQ"/>
    <property type="match status" value="1"/>
</dbReference>
<evidence type="ECO:0000256" key="2">
    <source>
        <dbReference type="ARBA" id="ARBA00005446"/>
    </source>
</evidence>
<evidence type="ECO:0000256" key="6">
    <source>
        <dbReference type="ARBA" id="ARBA00022840"/>
    </source>
</evidence>
<evidence type="ECO:0000256" key="4">
    <source>
        <dbReference type="ARBA" id="ARBA00022801"/>
    </source>
</evidence>
<dbReference type="AlphaFoldDB" id="A0AAF0YDJ0"/>
<dbReference type="GO" id="GO:0009378">
    <property type="term" value="F:four-way junction helicase activity"/>
    <property type="evidence" value="ECO:0007669"/>
    <property type="project" value="TreeGrafter"/>
</dbReference>
<dbReference type="InterPro" id="IPR032284">
    <property type="entry name" value="RecQ_Zn-bd"/>
</dbReference>
<feature type="compositionally biased region" description="Low complexity" evidence="12">
    <location>
        <begin position="121"/>
        <end position="135"/>
    </location>
</feature>
<dbReference type="PROSITE" id="PS51194">
    <property type="entry name" value="HELICASE_CTER"/>
    <property type="match status" value="1"/>
</dbReference>
<gene>
    <name evidence="15" type="primary">rqh1</name>
    <name evidence="15" type="ORF">LOC62_06G008312</name>
</gene>
<dbReference type="GO" id="GO:0043138">
    <property type="term" value="F:3'-5' DNA helicase activity"/>
    <property type="evidence" value="ECO:0007669"/>
    <property type="project" value="UniProtKB-EC"/>
</dbReference>